<gene>
    <name evidence="1" type="ORF">BFF78_00300</name>
</gene>
<organism evidence="1 2">
    <name type="scientific">Streptomyces fodineus</name>
    <dbReference type="NCBI Taxonomy" id="1904616"/>
    <lineage>
        <taxon>Bacteria</taxon>
        <taxon>Bacillati</taxon>
        <taxon>Actinomycetota</taxon>
        <taxon>Actinomycetes</taxon>
        <taxon>Kitasatosporales</taxon>
        <taxon>Streptomycetaceae</taxon>
        <taxon>Streptomyces</taxon>
    </lineage>
</organism>
<protein>
    <submittedName>
        <fullName evidence="1">Uncharacterized protein</fullName>
    </submittedName>
</protein>
<dbReference type="RefSeq" id="WP_069776400.1">
    <property type="nucleotide sequence ID" value="NZ_CP017248.1"/>
</dbReference>
<sequence>MGSMSSAPWEVALGYSYHLAAALAVRDALGICDPLGIQAVIAPPSLAIDSTAHGSKEVDAEWRQWWDSALAASEQDESAVPLSPGGLLGRVVEGNRDVVRLWSAERKREVANASRPGRGAPRMRDAVREYERTTGTRLGGFRLKVTALPVTGTLFLPISRYRILVSTELLRHREEYIRRVITHVATEGI</sequence>
<evidence type="ECO:0000313" key="2">
    <source>
        <dbReference type="Proteomes" id="UP000094960"/>
    </source>
</evidence>
<dbReference type="KEGG" id="spun:BFF78_00300"/>
<accession>A0A1D7Y2W9</accession>
<dbReference type="Proteomes" id="UP000094960">
    <property type="component" value="Chromosome"/>
</dbReference>
<keyword evidence="2" id="KW-1185">Reference proteome</keyword>
<reference evidence="2" key="1">
    <citation type="submission" date="2016-09" db="EMBL/GenBank/DDBJ databases">
        <title>Streptomyces puniciscabiei strain:TW1S1 Genome sequencing and assembly.</title>
        <authorList>
            <person name="Kim M.-K."/>
            <person name="Kim S.B."/>
        </authorList>
    </citation>
    <scope>NUCLEOTIDE SEQUENCE [LARGE SCALE GENOMIC DNA]</scope>
    <source>
        <strain evidence="2">TW1S1</strain>
    </source>
</reference>
<evidence type="ECO:0000313" key="1">
    <source>
        <dbReference type="EMBL" id="AOR29739.1"/>
    </source>
</evidence>
<name>A0A1D7Y2W9_9ACTN</name>
<dbReference type="EMBL" id="CP017248">
    <property type="protein sequence ID" value="AOR29739.1"/>
    <property type="molecule type" value="Genomic_DNA"/>
</dbReference>
<proteinExistence type="predicted"/>
<dbReference type="AlphaFoldDB" id="A0A1D7Y2W9"/>